<keyword evidence="1" id="KW-1133">Transmembrane helix</keyword>
<organism evidence="3 4">
    <name type="scientific">Neptunitalea chrysea</name>
    <dbReference type="NCBI Taxonomy" id="1647581"/>
    <lineage>
        <taxon>Bacteria</taxon>
        <taxon>Pseudomonadati</taxon>
        <taxon>Bacteroidota</taxon>
        <taxon>Flavobacteriia</taxon>
        <taxon>Flavobacteriales</taxon>
        <taxon>Flavobacteriaceae</taxon>
        <taxon>Neptunitalea</taxon>
    </lineage>
</organism>
<dbReference type="RefSeq" id="WP_281755901.1">
    <property type="nucleotide sequence ID" value="NZ_BRVP01000023.1"/>
</dbReference>
<proteinExistence type="predicted"/>
<feature type="transmembrane region" description="Helical" evidence="1">
    <location>
        <begin position="27"/>
        <end position="48"/>
    </location>
</feature>
<dbReference type="AlphaFoldDB" id="A0A9W6B8X9"/>
<feature type="domain" description="Phosphatidic acid phosphatase type 2/haloperoxidase" evidence="2">
    <location>
        <begin position="59"/>
        <end position="174"/>
    </location>
</feature>
<protein>
    <submittedName>
        <fullName evidence="3">Phosphatase PAP2 family protein</fullName>
    </submittedName>
</protein>
<dbReference type="Gene3D" id="1.20.144.10">
    <property type="entry name" value="Phosphatidic acid phosphatase type 2/haloperoxidase"/>
    <property type="match status" value="1"/>
</dbReference>
<evidence type="ECO:0000259" key="2">
    <source>
        <dbReference type="SMART" id="SM00014"/>
    </source>
</evidence>
<keyword evidence="1" id="KW-0472">Membrane</keyword>
<reference evidence="3" key="1">
    <citation type="submission" date="2022-07" db="EMBL/GenBank/DDBJ databases">
        <title>Taxonomy of Novel Oxalotrophic and Methylotrophic Bacteria.</title>
        <authorList>
            <person name="Sahin N."/>
            <person name="Tani A."/>
        </authorList>
    </citation>
    <scope>NUCLEOTIDE SEQUENCE</scope>
    <source>
        <strain evidence="3">AM327</strain>
    </source>
</reference>
<comment type="caution">
    <text evidence="3">The sequence shown here is derived from an EMBL/GenBank/DDBJ whole genome shotgun (WGS) entry which is preliminary data.</text>
</comment>
<feature type="transmembrane region" description="Helical" evidence="1">
    <location>
        <begin position="60"/>
        <end position="78"/>
    </location>
</feature>
<keyword evidence="4" id="KW-1185">Reference proteome</keyword>
<keyword evidence="1" id="KW-0812">Transmembrane</keyword>
<dbReference type="Pfam" id="PF01569">
    <property type="entry name" value="PAP2"/>
    <property type="match status" value="1"/>
</dbReference>
<dbReference type="Proteomes" id="UP001143545">
    <property type="component" value="Unassembled WGS sequence"/>
</dbReference>
<evidence type="ECO:0000313" key="3">
    <source>
        <dbReference type="EMBL" id="GLB53729.1"/>
    </source>
</evidence>
<feature type="transmembrane region" description="Helical" evidence="1">
    <location>
        <begin position="106"/>
        <end position="127"/>
    </location>
</feature>
<dbReference type="PANTHER" id="PTHR14969:SF13">
    <property type="entry name" value="AT30094P"/>
    <property type="match status" value="1"/>
</dbReference>
<dbReference type="InterPro" id="IPR000326">
    <property type="entry name" value="PAP2/HPO"/>
</dbReference>
<sequence length="191" mass="22716">MYKRLLELDTQLLIYLNNLGTSSQDVFWYYITKIVFWIPLYLLFVYIVVKRFSKREALRILYTFIALITVALSLTYYVKEYVLRDRPVNNEGIFNLLRVNIQPIDYSFFSGHACNSFAITALFYLFVRKRVKNAWLFFLWPVLFSYSRIYFAVHFPSDVLVGALVGTTLALSFYMLYKKLFLRYNKSSIKA</sequence>
<dbReference type="PANTHER" id="PTHR14969">
    <property type="entry name" value="SPHINGOSINE-1-PHOSPHATE PHOSPHOHYDROLASE"/>
    <property type="match status" value="1"/>
</dbReference>
<dbReference type="GO" id="GO:0042392">
    <property type="term" value="F:sphingosine-1-phosphate phosphatase activity"/>
    <property type="evidence" value="ECO:0007669"/>
    <property type="project" value="TreeGrafter"/>
</dbReference>
<feature type="transmembrane region" description="Helical" evidence="1">
    <location>
        <begin position="134"/>
        <end position="153"/>
    </location>
</feature>
<accession>A0A9W6B8X9</accession>
<evidence type="ECO:0000313" key="4">
    <source>
        <dbReference type="Proteomes" id="UP001143545"/>
    </source>
</evidence>
<name>A0A9W6B8X9_9FLAO</name>
<gene>
    <name evidence="3" type="ORF">NBRC110019_27700</name>
</gene>
<dbReference type="EMBL" id="BRVP01000023">
    <property type="protein sequence ID" value="GLB53729.1"/>
    <property type="molecule type" value="Genomic_DNA"/>
</dbReference>
<dbReference type="InterPro" id="IPR036938">
    <property type="entry name" value="PAP2/HPO_sf"/>
</dbReference>
<evidence type="ECO:0000256" key="1">
    <source>
        <dbReference type="SAM" id="Phobius"/>
    </source>
</evidence>
<feature type="transmembrane region" description="Helical" evidence="1">
    <location>
        <begin position="159"/>
        <end position="177"/>
    </location>
</feature>
<dbReference type="SUPFAM" id="SSF48317">
    <property type="entry name" value="Acid phosphatase/Vanadium-dependent haloperoxidase"/>
    <property type="match status" value="1"/>
</dbReference>
<dbReference type="SMART" id="SM00014">
    <property type="entry name" value="acidPPc"/>
    <property type="match status" value="1"/>
</dbReference>